<evidence type="ECO:0000256" key="1">
    <source>
        <dbReference type="SAM" id="MobiDB-lite"/>
    </source>
</evidence>
<feature type="compositionally biased region" description="Low complexity" evidence="1">
    <location>
        <begin position="102"/>
        <end position="116"/>
    </location>
</feature>
<evidence type="ECO:0000313" key="3">
    <source>
        <dbReference type="EMBL" id="UYQ62817.1"/>
    </source>
</evidence>
<keyword evidence="2" id="KW-0472">Membrane</keyword>
<proteinExistence type="predicted"/>
<dbReference type="EMBL" id="CP107567">
    <property type="protein sequence ID" value="UYQ62817.1"/>
    <property type="molecule type" value="Genomic_DNA"/>
</dbReference>
<keyword evidence="4" id="KW-1185">Reference proteome</keyword>
<protein>
    <submittedName>
        <fullName evidence="3">Uncharacterized protein</fullName>
    </submittedName>
</protein>
<dbReference type="Proteomes" id="UP001163878">
    <property type="component" value="Chromosome"/>
</dbReference>
<keyword evidence="2" id="KW-0812">Transmembrane</keyword>
<dbReference type="RefSeq" id="WP_264244637.1">
    <property type="nucleotide sequence ID" value="NZ_CP107567.1"/>
</dbReference>
<keyword evidence="2" id="KW-1133">Transmembrane helix</keyword>
<feature type="transmembrane region" description="Helical" evidence="2">
    <location>
        <begin position="60"/>
        <end position="83"/>
    </location>
</feature>
<sequence length="116" mass="11521">MRGSVGRAGIVGLLARAGAVLLVVALVAQLLVSAIAVDPVGAATDRGLGSFVVSLLRGTSTGALGAAACVVAVLLLIVAVRGVRLARRLLVRRCQPSGHAGRSQAASATDRASATR</sequence>
<reference evidence="3" key="1">
    <citation type="submission" date="2022-10" db="EMBL/GenBank/DDBJ databases">
        <title>Cytochrome P450 Catalyzes Benzene Ring Formation in the Biosynthesis of Trialkyl-Substituted Aromatic Polyketides.</title>
        <authorList>
            <person name="Zhao E."/>
            <person name="Ge H."/>
        </authorList>
    </citation>
    <scope>NUCLEOTIDE SEQUENCE</scope>
    <source>
        <strain evidence="3">NA0869</strain>
    </source>
</reference>
<gene>
    <name evidence="3" type="ORF">OGH68_15910</name>
</gene>
<organism evidence="3 4">
    <name type="scientific">Streptomyces peucetius</name>
    <dbReference type="NCBI Taxonomy" id="1950"/>
    <lineage>
        <taxon>Bacteria</taxon>
        <taxon>Bacillati</taxon>
        <taxon>Actinomycetota</taxon>
        <taxon>Actinomycetes</taxon>
        <taxon>Kitasatosporales</taxon>
        <taxon>Streptomycetaceae</taxon>
        <taxon>Streptomyces</taxon>
    </lineage>
</organism>
<name>A0ABY6I738_STRPE</name>
<evidence type="ECO:0000313" key="4">
    <source>
        <dbReference type="Proteomes" id="UP001163878"/>
    </source>
</evidence>
<evidence type="ECO:0000256" key="2">
    <source>
        <dbReference type="SAM" id="Phobius"/>
    </source>
</evidence>
<feature type="region of interest" description="Disordered" evidence="1">
    <location>
        <begin position="95"/>
        <end position="116"/>
    </location>
</feature>
<accession>A0ABY6I738</accession>